<gene>
    <name evidence="2" type="ORF">H8J20_20965</name>
</gene>
<name>A0AAW3WWK3_SERFO</name>
<protein>
    <submittedName>
        <fullName evidence="2">Molybdopterin-guanine dinucleotide biosynthesis protein MobC</fullName>
    </submittedName>
</protein>
<dbReference type="RefSeq" id="WP_059202147.1">
    <property type="nucleotide sequence ID" value="NZ_JACBIV010000020.1"/>
</dbReference>
<dbReference type="KEGG" id="sfg:AV650_28135"/>
<evidence type="ECO:0000313" key="3">
    <source>
        <dbReference type="Proteomes" id="UP000659084"/>
    </source>
</evidence>
<organism evidence="2 3">
    <name type="scientific">Serratia fonticola</name>
    <dbReference type="NCBI Taxonomy" id="47917"/>
    <lineage>
        <taxon>Bacteria</taxon>
        <taxon>Pseudomonadati</taxon>
        <taxon>Pseudomonadota</taxon>
        <taxon>Gammaproteobacteria</taxon>
        <taxon>Enterobacterales</taxon>
        <taxon>Yersiniaceae</taxon>
        <taxon>Serratia</taxon>
    </lineage>
</organism>
<feature type="region of interest" description="Disordered" evidence="1">
    <location>
        <begin position="77"/>
        <end position="112"/>
    </location>
</feature>
<reference evidence="2" key="1">
    <citation type="submission" date="2020-08" db="EMBL/GenBank/DDBJ databases">
        <title>Food and environmental bacterial isolates.</title>
        <authorList>
            <person name="Richter L."/>
            <person name="Du Plessis E.M."/>
            <person name="Duvenage S."/>
            <person name="Allam M."/>
            <person name="Korsten L."/>
        </authorList>
    </citation>
    <scope>NUCLEOTIDE SEQUENCE</scope>
    <source>
        <strain evidence="2">UPMP2127</strain>
    </source>
</reference>
<evidence type="ECO:0000313" key="2">
    <source>
        <dbReference type="EMBL" id="MBC3214613.1"/>
    </source>
</evidence>
<sequence>MAEKKWYSVEDVELAKSSLDDLPDLTPTRLTKTDVLEQLKEKIIELANNKGYSVEDIRSALESAGIPTSVKAIRDILNTRKKSPPRTVKSKKTAGTVDSSNKKPEPESNPTS</sequence>
<dbReference type="Proteomes" id="UP000659084">
    <property type="component" value="Unassembled WGS sequence"/>
</dbReference>
<feature type="compositionally biased region" description="Basic residues" evidence="1">
    <location>
        <begin position="79"/>
        <end position="92"/>
    </location>
</feature>
<proteinExistence type="predicted"/>
<accession>A0AAW3WWK3</accession>
<evidence type="ECO:0000256" key="1">
    <source>
        <dbReference type="SAM" id="MobiDB-lite"/>
    </source>
</evidence>
<dbReference type="EMBL" id="JACNYO010000026">
    <property type="protein sequence ID" value="MBC3214613.1"/>
    <property type="molecule type" value="Genomic_DNA"/>
</dbReference>
<dbReference type="AlphaFoldDB" id="A0AAW3WWK3"/>
<comment type="caution">
    <text evidence="2">The sequence shown here is derived from an EMBL/GenBank/DDBJ whole genome shotgun (WGS) entry which is preliminary data.</text>
</comment>